<feature type="transmembrane region" description="Helical" evidence="5">
    <location>
        <begin position="39"/>
        <end position="57"/>
    </location>
</feature>
<feature type="domain" description="Inositolphosphotransferase Aur1/Ipt1" evidence="6">
    <location>
        <begin position="118"/>
        <end position="275"/>
    </location>
</feature>
<organism evidence="7">
    <name type="scientific">hydrothermal vent metagenome</name>
    <dbReference type="NCBI Taxonomy" id="652676"/>
    <lineage>
        <taxon>unclassified sequences</taxon>
        <taxon>metagenomes</taxon>
        <taxon>ecological metagenomes</taxon>
    </lineage>
</organism>
<evidence type="ECO:0000313" key="7">
    <source>
        <dbReference type="EMBL" id="VAX26918.1"/>
    </source>
</evidence>
<proteinExistence type="predicted"/>
<evidence type="ECO:0000256" key="4">
    <source>
        <dbReference type="ARBA" id="ARBA00023136"/>
    </source>
</evidence>
<evidence type="ECO:0000256" key="5">
    <source>
        <dbReference type="SAM" id="Phobius"/>
    </source>
</evidence>
<dbReference type="InterPro" id="IPR052185">
    <property type="entry name" value="IPC_Synthase-Related"/>
</dbReference>
<reference evidence="7" key="1">
    <citation type="submission" date="2018-06" db="EMBL/GenBank/DDBJ databases">
        <authorList>
            <person name="Zhirakovskaya E."/>
        </authorList>
    </citation>
    <scope>NUCLEOTIDE SEQUENCE</scope>
</reference>
<evidence type="ECO:0000256" key="2">
    <source>
        <dbReference type="ARBA" id="ARBA00022692"/>
    </source>
</evidence>
<evidence type="ECO:0000256" key="3">
    <source>
        <dbReference type="ARBA" id="ARBA00022989"/>
    </source>
</evidence>
<dbReference type="Pfam" id="PF14378">
    <property type="entry name" value="PAP2_3"/>
    <property type="match status" value="1"/>
</dbReference>
<dbReference type="SUPFAM" id="SSF48317">
    <property type="entry name" value="Acid phosphatase/Vanadium-dependent haloperoxidase"/>
    <property type="match status" value="1"/>
</dbReference>
<protein>
    <submittedName>
        <fullName evidence="7">Phosphoesterase, PA-phosphatase related</fullName>
    </submittedName>
</protein>
<accession>A0A3B1CSF7</accession>
<dbReference type="GO" id="GO:0016020">
    <property type="term" value="C:membrane"/>
    <property type="evidence" value="ECO:0007669"/>
    <property type="project" value="UniProtKB-SubCell"/>
</dbReference>
<evidence type="ECO:0000256" key="1">
    <source>
        <dbReference type="ARBA" id="ARBA00004141"/>
    </source>
</evidence>
<dbReference type="InterPro" id="IPR036938">
    <property type="entry name" value="PAP2/HPO_sf"/>
</dbReference>
<feature type="transmembrane region" description="Helical" evidence="5">
    <location>
        <begin position="126"/>
        <end position="145"/>
    </location>
</feature>
<feature type="transmembrane region" description="Helical" evidence="5">
    <location>
        <begin position="239"/>
        <end position="258"/>
    </location>
</feature>
<feature type="transmembrane region" description="Helical" evidence="5">
    <location>
        <begin position="69"/>
        <end position="90"/>
    </location>
</feature>
<feature type="transmembrane region" description="Helical" evidence="5">
    <location>
        <begin position="157"/>
        <end position="175"/>
    </location>
</feature>
<name>A0A3B1CSF7_9ZZZZ</name>
<dbReference type="PANTHER" id="PTHR31310:SF7">
    <property type="entry name" value="PA-PHOSPHATASE RELATED-FAMILY PROTEIN DDB_G0268928"/>
    <property type="match status" value="1"/>
</dbReference>
<comment type="subcellular location">
    <subcellularLocation>
        <location evidence="1">Membrane</location>
        <topology evidence="1">Multi-pass membrane protein</topology>
    </subcellularLocation>
</comment>
<keyword evidence="3 5" id="KW-1133">Transmembrane helix</keyword>
<feature type="transmembrane region" description="Helical" evidence="5">
    <location>
        <begin position="12"/>
        <end position="33"/>
    </location>
</feature>
<gene>
    <name evidence="7" type="ORF">MNBD_NITROSPIRAE02-16</name>
</gene>
<sequence>MGLHFGRVRPADAITVIFVSLFALLTVIYYGSIESADKLLATYISLLSIQLILIRYSPERGVWKFFHDIVFPVIAVFLVFDSMTELVPGVNPGDIDYLLIRADYWLLGGYPTVWLEGMVNPYLTEILQLAYTSYYFLPVILGIVLRIKKKETEFNDGLVFILLCFYLSYVGYVLFPALGPRYTMNHLQSIPLKGALFFEQIYGILNSIEGIKRDAFPSGHTAVTLVVLHLAFRYEKRLFYIYLPITLLLLFATVYCRYHYVVDVLGGIVLYVITMIAGQWFIRSFRKFS</sequence>
<dbReference type="EMBL" id="UOGH01000014">
    <property type="protein sequence ID" value="VAX26918.1"/>
    <property type="molecule type" value="Genomic_DNA"/>
</dbReference>
<evidence type="ECO:0000259" key="6">
    <source>
        <dbReference type="Pfam" id="PF14378"/>
    </source>
</evidence>
<dbReference type="InterPro" id="IPR026841">
    <property type="entry name" value="Aur1/Ipt1"/>
</dbReference>
<keyword evidence="4 5" id="KW-0472">Membrane</keyword>
<dbReference type="Gene3D" id="1.20.144.10">
    <property type="entry name" value="Phosphatidic acid phosphatase type 2/haloperoxidase"/>
    <property type="match status" value="1"/>
</dbReference>
<dbReference type="AlphaFoldDB" id="A0A3B1CSF7"/>
<keyword evidence="2 5" id="KW-0812">Transmembrane</keyword>
<dbReference type="PANTHER" id="PTHR31310">
    <property type="match status" value="1"/>
</dbReference>
<feature type="transmembrane region" description="Helical" evidence="5">
    <location>
        <begin position="264"/>
        <end position="282"/>
    </location>
</feature>